<evidence type="ECO:0000313" key="2">
    <source>
        <dbReference type="Proteomes" id="UP000626109"/>
    </source>
</evidence>
<evidence type="ECO:0000313" key="1">
    <source>
        <dbReference type="EMBL" id="CAE8718998.1"/>
    </source>
</evidence>
<dbReference type="AlphaFoldDB" id="A0A813LA80"/>
<protein>
    <submittedName>
        <fullName evidence="1">Uncharacterized protein</fullName>
    </submittedName>
</protein>
<name>A0A813LA80_POLGL</name>
<dbReference type="Proteomes" id="UP000626109">
    <property type="component" value="Unassembled WGS sequence"/>
</dbReference>
<dbReference type="EMBL" id="CAJNNW010033463">
    <property type="protein sequence ID" value="CAE8718998.1"/>
    <property type="molecule type" value="Genomic_DNA"/>
</dbReference>
<reference evidence="1" key="1">
    <citation type="submission" date="2021-02" db="EMBL/GenBank/DDBJ databases">
        <authorList>
            <person name="Dougan E. K."/>
            <person name="Rhodes N."/>
            <person name="Thang M."/>
            <person name="Chan C."/>
        </authorList>
    </citation>
    <scope>NUCLEOTIDE SEQUENCE</scope>
</reference>
<sequence length="106" mass="11790">MVTGRPSKSVRIKCDIIADVALQIYEATDPRRAQLVGVIALESNFLQAMFDKRKFHYVKAGQAEFGHLVTPELEEPLSLVRHDQAASYSKQLAALEKNLPISKIAP</sequence>
<proteinExistence type="predicted"/>
<gene>
    <name evidence="1" type="ORF">PGLA2088_LOCUS40390</name>
</gene>
<organism evidence="1 2">
    <name type="scientific">Polarella glacialis</name>
    <name type="common">Dinoflagellate</name>
    <dbReference type="NCBI Taxonomy" id="89957"/>
    <lineage>
        <taxon>Eukaryota</taxon>
        <taxon>Sar</taxon>
        <taxon>Alveolata</taxon>
        <taxon>Dinophyceae</taxon>
        <taxon>Suessiales</taxon>
        <taxon>Suessiaceae</taxon>
        <taxon>Polarella</taxon>
    </lineage>
</organism>
<accession>A0A813LA80</accession>
<comment type="caution">
    <text evidence="1">The sequence shown here is derived from an EMBL/GenBank/DDBJ whole genome shotgun (WGS) entry which is preliminary data.</text>
</comment>